<keyword evidence="1" id="KW-0732">Signal</keyword>
<dbReference type="PIRSF" id="PIRSF039026">
    <property type="entry name" value="SiaP"/>
    <property type="match status" value="1"/>
</dbReference>
<reference evidence="2" key="1">
    <citation type="journal article" date="2015" name="Nature">
        <title>Complex archaea that bridge the gap between prokaryotes and eukaryotes.</title>
        <authorList>
            <person name="Spang A."/>
            <person name="Saw J.H."/>
            <person name="Jorgensen S.L."/>
            <person name="Zaremba-Niedzwiedzka K."/>
            <person name="Martijn J."/>
            <person name="Lind A.E."/>
            <person name="van Eijk R."/>
            <person name="Schleper C."/>
            <person name="Guy L."/>
            <person name="Ettema T.J."/>
        </authorList>
    </citation>
    <scope>NUCLEOTIDE SEQUENCE</scope>
</reference>
<protein>
    <submittedName>
        <fullName evidence="2">Uncharacterized protein</fullName>
    </submittedName>
</protein>
<dbReference type="AlphaFoldDB" id="A0A0F9E240"/>
<evidence type="ECO:0000256" key="1">
    <source>
        <dbReference type="ARBA" id="ARBA00022729"/>
    </source>
</evidence>
<evidence type="ECO:0000313" key="2">
    <source>
        <dbReference type="EMBL" id="KKL68083.1"/>
    </source>
</evidence>
<comment type="caution">
    <text evidence="2">The sequence shown here is derived from an EMBL/GenBank/DDBJ whole genome shotgun (WGS) entry which is preliminary data.</text>
</comment>
<dbReference type="GO" id="GO:0031317">
    <property type="term" value="C:tripartite ATP-independent periplasmic transporter complex"/>
    <property type="evidence" value="ECO:0007669"/>
    <property type="project" value="InterPro"/>
</dbReference>
<organism evidence="2">
    <name type="scientific">marine sediment metagenome</name>
    <dbReference type="NCBI Taxonomy" id="412755"/>
    <lineage>
        <taxon>unclassified sequences</taxon>
        <taxon>metagenomes</taxon>
        <taxon>ecological metagenomes</taxon>
    </lineage>
</organism>
<dbReference type="EMBL" id="LAZR01026644">
    <property type="protein sequence ID" value="KKL68083.1"/>
    <property type="molecule type" value="Genomic_DNA"/>
</dbReference>
<dbReference type="InterPro" id="IPR026289">
    <property type="entry name" value="SBP_TakP-like"/>
</dbReference>
<dbReference type="InterPro" id="IPR038404">
    <property type="entry name" value="TRAP_DctP_sf"/>
</dbReference>
<sequence length="342" mass="38745">MTVKKLLSTIIILSAIFVLIVPSVSAAKTIKWKAQALWSAAELSYQTFVDFCERVKVLTNGRLEITPYPGGTIVPTFELLEAVQNNVLQAMHSWPGYYSGKEPGFAAISDLIAGYSDPWQKDAWMYYMGGWDMLNEMYKPYNVHSVGWMFWGIESMVSTKPIRRMEDFKGLKMRVPQGMTAMLMQKLGASVVVLPGGEVYSALDKGVIDASDWASPSMNQRMGFFQVAKYFNYPGFHSMPFADFAVNKDEWNKLPDDIKAILHTATREWAWDSLERIYVDDVRAIAEMKGKGVTALTWSEEDLAKVRAEARGIWDEFAKKSPMAKKVIDSQKDWLRKLGLIK</sequence>
<proteinExistence type="predicted"/>
<dbReference type="InterPro" id="IPR018389">
    <property type="entry name" value="DctP_fam"/>
</dbReference>
<dbReference type="PANTHER" id="PTHR33376">
    <property type="match status" value="1"/>
</dbReference>
<dbReference type="Pfam" id="PF03480">
    <property type="entry name" value="DctP"/>
    <property type="match status" value="1"/>
</dbReference>
<name>A0A0F9E240_9ZZZZ</name>
<accession>A0A0F9E240</accession>
<gene>
    <name evidence="2" type="ORF">LCGC14_2128520</name>
</gene>
<dbReference type="GO" id="GO:0055085">
    <property type="term" value="P:transmembrane transport"/>
    <property type="evidence" value="ECO:0007669"/>
    <property type="project" value="InterPro"/>
</dbReference>
<dbReference type="CDD" id="cd13604">
    <property type="entry name" value="PBP2_TRAP_ketoacid_lactate_like"/>
    <property type="match status" value="1"/>
</dbReference>
<dbReference type="Gene3D" id="3.40.190.170">
    <property type="entry name" value="Bacterial extracellular solute-binding protein, family 7"/>
    <property type="match status" value="1"/>
</dbReference>
<dbReference type="PANTHER" id="PTHR33376:SF5">
    <property type="entry name" value="EXTRACYTOPLASMIC SOLUTE RECEPTOR PROTEIN"/>
    <property type="match status" value="1"/>
</dbReference>
<dbReference type="NCBIfam" id="NF037995">
    <property type="entry name" value="TRAP_S1"/>
    <property type="match status" value="1"/>
</dbReference>